<accession>A0A370R4S7</accession>
<reference evidence="2 3" key="1">
    <citation type="submission" date="2018-07" db="EMBL/GenBank/DDBJ databases">
        <title>Genomic Encyclopedia of Type Strains, Phase IV (KMG-IV): sequencing the most valuable type-strain genomes for metagenomic binning, comparative biology and taxonomic classification.</title>
        <authorList>
            <person name="Goeker M."/>
        </authorList>
    </citation>
    <scope>NUCLEOTIDE SEQUENCE [LARGE SCALE GENOMIC DNA]</scope>
    <source>
        <strain evidence="2 3">DSM 103736</strain>
    </source>
</reference>
<dbReference type="RefSeq" id="WP_115457125.1">
    <property type="nucleotide sequence ID" value="NZ_QRAP01000001.1"/>
</dbReference>
<feature type="transmembrane region" description="Helical" evidence="1">
    <location>
        <begin position="36"/>
        <end position="54"/>
    </location>
</feature>
<dbReference type="EMBL" id="QRAP01000001">
    <property type="protein sequence ID" value="RDK97406.1"/>
    <property type="molecule type" value="Genomic_DNA"/>
</dbReference>
<keyword evidence="1" id="KW-0812">Transmembrane</keyword>
<evidence type="ECO:0000313" key="2">
    <source>
        <dbReference type="EMBL" id="RDK97406.1"/>
    </source>
</evidence>
<evidence type="ECO:0000313" key="3">
    <source>
        <dbReference type="Proteomes" id="UP000254848"/>
    </source>
</evidence>
<keyword evidence="1" id="KW-0472">Membrane</keyword>
<protein>
    <submittedName>
        <fullName evidence="2">Putative inner membrane protein YbhQ</fullName>
    </submittedName>
</protein>
<dbReference type="InterPro" id="IPR021303">
    <property type="entry name" value="Uncharacterised_YbhQ"/>
</dbReference>
<evidence type="ECO:0000256" key="1">
    <source>
        <dbReference type="SAM" id="Phobius"/>
    </source>
</evidence>
<dbReference type="Proteomes" id="UP000254848">
    <property type="component" value="Unassembled WGS sequence"/>
</dbReference>
<feature type="transmembrane region" description="Helical" evidence="1">
    <location>
        <begin position="98"/>
        <end position="115"/>
    </location>
</feature>
<name>A0A370R4S7_9GAMM</name>
<dbReference type="AlphaFoldDB" id="A0A370R4S7"/>
<proteinExistence type="predicted"/>
<keyword evidence="1" id="KW-1133">Transmembrane helix</keyword>
<dbReference type="Pfam" id="PF11076">
    <property type="entry name" value="YbhQ"/>
    <property type="match status" value="1"/>
</dbReference>
<feature type="transmembrane region" description="Helical" evidence="1">
    <location>
        <begin position="12"/>
        <end position="30"/>
    </location>
</feature>
<keyword evidence="3" id="KW-1185">Reference proteome</keyword>
<comment type="caution">
    <text evidence="2">The sequence shown here is derived from an EMBL/GenBank/DDBJ whole genome shotgun (WGS) entry which is preliminary data.</text>
</comment>
<gene>
    <name evidence="2" type="ORF">C8D90_101855</name>
</gene>
<organism evidence="2 3">
    <name type="scientific">Enterobacillus tribolii</name>
    <dbReference type="NCBI Taxonomy" id="1487935"/>
    <lineage>
        <taxon>Bacteria</taxon>
        <taxon>Pseudomonadati</taxon>
        <taxon>Pseudomonadota</taxon>
        <taxon>Gammaproteobacteria</taxon>
        <taxon>Enterobacterales</taxon>
        <taxon>Hafniaceae</taxon>
        <taxon>Enterobacillus</taxon>
    </lineage>
</organism>
<sequence>MGKFTRTLKRAGYIPLHLLIVAVIAFAWWHRALTPVCVVLLVLYMAAFAGMLWFQRNPCNTSCLLSDFFEDTTTTYYFGAVMAAIYLLSRIIENNLILAVTAVVVLAGPAITSLLNRERRRTPASSKQQ</sequence>
<feature type="transmembrane region" description="Helical" evidence="1">
    <location>
        <begin position="75"/>
        <end position="92"/>
    </location>
</feature>